<evidence type="ECO:0000256" key="2">
    <source>
        <dbReference type="ARBA" id="ARBA00022723"/>
    </source>
</evidence>
<proteinExistence type="inferred from homology"/>
<keyword evidence="2" id="KW-0479">Metal-binding</keyword>
<dbReference type="InterPro" id="IPR027443">
    <property type="entry name" value="IPNS-like_sf"/>
</dbReference>
<keyword evidence="3" id="KW-0408">Iron</keyword>
<dbReference type="SUPFAM" id="SSF51197">
    <property type="entry name" value="Clavaminate synthase-like"/>
    <property type="match status" value="2"/>
</dbReference>
<sequence>MVAVTEVADVRKNYGSVMQLAGGNTVPDVFKLNAKIEECRTVAAGGRAIPVVDLSGLHGEKRAELVEQMRAASEEWGFFQIVNHSVPGEYMDEILKVHTEFFEMPMEEKMKYYSDDVRAPFKYGVGQVATSYHEQAWKDHLTLLYQEKMDTSNWPKVPARFIEITEAYNHAVNKLKSELMQALSEGLGLQSNELDDVFGPVQRTYTNFYPKCPEADRVFGARPHSDPNSITILLQDDVGGLEVRDLKYREWVQVKTIPHAFVINMGDQMEVFTNGKYRSISHRVRVNPDKNRISIASFISPKPRTVVEPSPLLVGEEGPLYKGDNFRDYLLGFYGNDINEKLYIESIKLKPVTEVADVRKNYGSVMQLAAGQTVPDVFKLNAKIEECRTVAAGGRAIPVVDLSGLHGEKRAELVEQMRAASEEWGFFQIVNHSVPGEYMDEILKVHTEFFEMPMEEKMKYYSDDVRAPFKYGVGQVATSYHEQAWKDHLTLLYQEKMDTSNWPKVPARFIEITEAYNHAVNKLKSELMQALSEGLGLQSNELDDVFGPVQRTYTNFYPKCPEADRVFGARPHSDPNSITILLQDDVGGLEVRDLKYREWVQVKTIPHAFVINMGDQMEVFTNGKYRSISHRVRVNPDKNRISIASFISPKPRTVVEPSPLLVGEEGPLYKGDNFRDYLLGFYGNDINEKLYIESIKLKQGGQLQLK</sequence>
<gene>
    <name evidence="5" type="ORF">CSSPTR1EN2_LOCUS20570</name>
</gene>
<dbReference type="Gene3D" id="2.60.120.330">
    <property type="entry name" value="B-lactam Antibiotic, Isopenicillin N Synthase, Chain"/>
    <property type="match status" value="2"/>
</dbReference>
<protein>
    <recommendedName>
        <fullName evidence="4">Fe2OG dioxygenase domain-containing protein</fullName>
    </recommendedName>
</protein>
<dbReference type="PROSITE" id="PS51471">
    <property type="entry name" value="FE2OG_OXY"/>
    <property type="match status" value="2"/>
</dbReference>
<dbReference type="Pfam" id="PF14226">
    <property type="entry name" value="DIOX_N"/>
    <property type="match status" value="2"/>
</dbReference>
<dbReference type="InterPro" id="IPR026992">
    <property type="entry name" value="DIOX_N"/>
</dbReference>
<evidence type="ECO:0000259" key="4">
    <source>
        <dbReference type="PROSITE" id="PS51471"/>
    </source>
</evidence>
<evidence type="ECO:0000313" key="6">
    <source>
        <dbReference type="Proteomes" id="UP001497512"/>
    </source>
</evidence>
<evidence type="ECO:0000256" key="3">
    <source>
        <dbReference type="ARBA" id="ARBA00023004"/>
    </source>
</evidence>
<reference evidence="5" key="1">
    <citation type="submission" date="2024-02" db="EMBL/GenBank/DDBJ databases">
        <authorList>
            <consortium name="ELIXIR-Norway"/>
            <consortium name="Elixir Norway"/>
        </authorList>
    </citation>
    <scope>NUCLEOTIDE SEQUENCE</scope>
</reference>
<dbReference type="Proteomes" id="UP001497512">
    <property type="component" value="Chromosome 7"/>
</dbReference>
<dbReference type="InterPro" id="IPR050295">
    <property type="entry name" value="Plant_2OG-oxidoreductases"/>
</dbReference>
<dbReference type="PANTHER" id="PTHR47991">
    <property type="entry name" value="OXOGLUTARATE/IRON-DEPENDENT DIOXYGENASE"/>
    <property type="match status" value="1"/>
</dbReference>
<feature type="domain" description="Fe2OG dioxygenase" evidence="4">
    <location>
        <begin position="545"/>
        <end position="649"/>
    </location>
</feature>
<dbReference type="InterPro" id="IPR005123">
    <property type="entry name" value="Oxoglu/Fe-dep_dioxygenase_dom"/>
</dbReference>
<evidence type="ECO:0000313" key="5">
    <source>
        <dbReference type="EMBL" id="CAK9231391.1"/>
    </source>
</evidence>
<organism evidence="5 6">
    <name type="scientific">Sphagnum troendelagicum</name>
    <dbReference type="NCBI Taxonomy" id="128251"/>
    <lineage>
        <taxon>Eukaryota</taxon>
        <taxon>Viridiplantae</taxon>
        <taxon>Streptophyta</taxon>
        <taxon>Embryophyta</taxon>
        <taxon>Bryophyta</taxon>
        <taxon>Sphagnophytina</taxon>
        <taxon>Sphagnopsida</taxon>
        <taxon>Sphagnales</taxon>
        <taxon>Sphagnaceae</taxon>
        <taxon>Sphagnum</taxon>
    </lineage>
</organism>
<accession>A0ABP0UVH1</accession>
<dbReference type="InterPro" id="IPR044861">
    <property type="entry name" value="IPNS-like_FE2OG_OXY"/>
</dbReference>
<feature type="domain" description="Fe2OG dioxygenase" evidence="4">
    <location>
        <begin position="197"/>
        <end position="301"/>
    </location>
</feature>
<dbReference type="EMBL" id="OZ019899">
    <property type="protein sequence ID" value="CAK9231391.1"/>
    <property type="molecule type" value="Genomic_DNA"/>
</dbReference>
<name>A0ABP0UVH1_9BRYO</name>
<keyword evidence="6" id="KW-1185">Reference proteome</keyword>
<comment type="similarity">
    <text evidence="1">Belongs to the iron/ascorbate-dependent oxidoreductase family.</text>
</comment>
<dbReference type="Pfam" id="PF03171">
    <property type="entry name" value="2OG-FeII_Oxy"/>
    <property type="match status" value="2"/>
</dbReference>
<evidence type="ECO:0000256" key="1">
    <source>
        <dbReference type="ARBA" id="ARBA00008056"/>
    </source>
</evidence>